<protein>
    <recommendedName>
        <fullName evidence="7">DNA-directed RNA polymerase II subunit RPB9-like zinc ribbon domain-containing protein</fullName>
    </recommendedName>
</protein>
<name>A0A059EYR0_9MICR</name>
<dbReference type="GO" id="GO:0001193">
    <property type="term" value="P:maintenance of transcriptional fidelity during transcription elongation by RNA polymerase II"/>
    <property type="evidence" value="ECO:0007669"/>
    <property type="project" value="TreeGrafter"/>
</dbReference>
<dbReference type="GO" id="GO:0006283">
    <property type="term" value="P:transcription-coupled nucleotide-excision repair"/>
    <property type="evidence" value="ECO:0007669"/>
    <property type="project" value="TreeGrafter"/>
</dbReference>
<dbReference type="Gene3D" id="2.20.25.10">
    <property type="match status" value="1"/>
</dbReference>
<proteinExistence type="inferred from homology"/>
<dbReference type="InterPro" id="IPR001529">
    <property type="entry name" value="Zn_ribbon_RPB9"/>
</dbReference>
<dbReference type="AlphaFoldDB" id="A0A059EYR0"/>
<dbReference type="SMART" id="SM00661">
    <property type="entry name" value="RPOL9"/>
    <property type="match status" value="1"/>
</dbReference>
<evidence type="ECO:0000313" key="9">
    <source>
        <dbReference type="Proteomes" id="UP000030655"/>
    </source>
</evidence>
<dbReference type="PANTHER" id="PTHR11239">
    <property type="entry name" value="DNA-DIRECTED RNA POLYMERASE"/>
    <property type="match status" value="1"/>
</dbReference>
<keyword evidence="9" id="KW-1185">Reference proteome</keyword>
<dbReference type="OrthoDB" id="282270at2759"/>
<keyword evidence="2" id="KW-0240">DNA-directed RNA polymerase</keyword>
<dbReference type="VEuPathDB" id="MicrosporidiaDB:H312_02737"/>
<evidence type="ECO:0000256" key="2">
    <source>
        <dbReference type="ARBA" id="ARBA00022478"/>
    </source>
</evidence>
<dbReference type="Pfam" id="PF02150">
    <property type="entry name" value="Zn_ribbon_RPB9"/>
    <property type="match status" value="1"/>
</dbReference>
<feature type="domain" description="DNA-directed RNA polymerase II subunit RPB9-like zinc ribbon" evidence="7">
    <location>
        <begin position="4"/>
        <end position="63"/>
    </location>
</feature>
<accession>A0A059EYR0</accession>
<dbReference type="PANTHER" id="PTHR11239:SF1">
    <property type="entry name" value="DNA-DIRECTED RNA POLYMERASE II SUBUNIT RPB9"/>
    <property type="match status" value="1"/>
</dbReference>
<dbReference type="InterPro" id="IPR012164">
    <property type="entry name" value="Rpa12/Rpb9/Rpc10/TFS"/>
</dbReference>
<keyword evidence="4" id="KW-0862">Zinc</keyword>
<dbReference type="GO" id="GO:0005665">
    <property type="term" value="C:RNA polymerase II, core complex"/>
    <property type="evidence" value="ECO:0007669"/>
    <property type="project" value="TreeGrafter"/>
</dbReference>
<dbReference type="STRING" id="1288291.A0A059EYR0"/>
<evidence type="ECO:0000256" key="1">
    <source>
        <dbReference type="ARBA" id="ARBA00008925"/>
    </source>
</evidence>
<dbReference type="GO" id="GO:0003899">
    <property type="term" value="F:DNA-directed RNA polymerase activity"/>
    <property type="evidence" value="ECO:0007669"/>
    <property type="project" value="InterPro"/>
</dbReference>
<evidence type="ECO:0000256" key="6">
    <source>
        <dbReference type="ARBA" id="ARBA00023242"/>
    </source>
</evidence>
<comment type="similarity">
    <text evidence="1">Belongs to the archaeal RpoM/eukaryotic RPA12/RPB9/RPC11 RNA polymerase family.</text>
</comment>
<keyword evidence="6" id="KW-0539">Nucleus</keyword>
<keyword evidence="3" id="KW-0479">Metal-binding</keyword>
<reference evidence="9" key="1">
    <citation type="submission" date="2013-02" db="EMBL/GenBank/DDBJ databases">
        <authorList>
            <consortium name="The Broad Institute Genome Sequencing Platform"/>
            <person name="Cuomo C."/>
            <person name="Becnel J."/>
            <person name="Sanscrainte N."/>
            <person name="Walker B."/>
            <person name="Young S.K."/>
            <person name="Zeng Q."/>
            <person name="Gargeya S."/>
            <person name="Fitzgerald M."/>
            <person name="Haas B."/>
            <person name="Abouelleil A."/>
            <person name="Alvarado L."/>
            <person name="Arachchi H.M."/>
            <person name="Berlin A.M."/>
            <person name="Chapman S.B."/>
            <person name="Dewar J."/>
            <person name="Goldberg J."/>
            <person name="Griggs A."/>
            <person name="Gujja S."/>
            <person name="Hansen M."/>
            <person name="Howarth C."/>
            <person name="Imamovic A."/>
            <person name="Larimer J."/>
            <person name="McCowan C."/>
            <person name="Murphy C."/>
            <person name="Neiman D."/>
            <person name="Pearson M."/>
            <person name="Priest M."/>
            <person name="Roberts A."/>
            <person name="Saif S."/>
            <person name="Shea T."/>
            <person name="Sisk P."/>
            <person name="Sykes S."/>
            <person name="Wortman J."/>
            <person name="Nusbaum C."/>
            <person name="Birren B."/>
        </authorList>
    </citation>
    <scope>NUCLEOTIDE SEQUENCE [LARGE SCALE GENOMIC DNA]</scope>
    <source>
        <strain evidence="9">PRA339</strain>
    </source>
</reference>
<evidence type="ECO:0000259" key="7">
    <source>
        <dbReference type="SMART" id="SM00661"/>
    </source>
</evidence>
<evidence type="ECO:0000256" key="3">
    <source>
        <dbReference type="ARBA" id="ARBA00022723"/>
    </source>
</evidence>
<evidence type="ECO:0000256" key="5">
    <source>
        <dbReference type="ARBA" id="ARBA00023163"/>
    </source>
</evidence>
<sequence length="121" mass="14124">MIQEFCKECNNILYPKEDKEEKTLLLTCKSCEYIEESQNNIIFSADYSFRSKISHNINPKDLVNDPSLLRTVSLCNICGCKEAVVYFGDEFDDDFVFVVYLICVKCFSMTFVNKELENRNK</sequence>
<dbReference type="SUPFAM" id="SSF57783">
    <property type="entry name" value="Zinc beta-ribbon"/>
    <property type="match status" value="1"/>
</dbReference>
<gene>
    <name evidence="8" type="ORF">H312_02737</name>
</gene>
<reference evidence="8 9" key="2">
    <citation type="submission" date="2014-03" db="EMBL/GenBank/DDBJ databases">
        <title>The Genome Sequence of Anncaliia algerae insect isolate PRA339.</title>
        <authorList>
            <consortium name="The Broad Institute Genome Sequencing Platform"/>
            <consortium name="The Broad Institute Genome Sequencing Center for Infectious Disease"/>
            <person name="Cuomo C."/>
            <person name="Becnel J."/>
            <person name="Sanscrainte N."/>
            <person name="Walker B."/>
            <person name="Young S.K."/>
            <person name="Zeng Q."/>
            <person name="Gargeya S."/>
            <person name="Fitzgerald M."/>
            <person name="Haas B."/>
            <person name="Abouelleil A."/>
            <person name="Alvarado L."/>
            <person name="Arachchi H.M."/>
            <person name="Berlin A.M."/>
            <person name="Chapman S.B."/>
            <person name="Dewar J."/>
            <person name="Goldberg J."/>
            <person name="Griggs A."/>
            <person name="Gujja S."/>
            <person name="Hansen M."/>
            <person name="Howarth C."/>
            <person name="Imamovic A."/>
            <person name="Larimer J."/>
            <person name="McCowan C."/>
            <person name="Murphy C."/>
            <person name="Neiman D."/>
            <person name="Pearson M."/>
            <person name="Priest M."/>
            <person name="Roberts A."/>
            <person name="Saif S."/>
            <person name="Shea T."/>
            <person name="Sisk P."/>
            <person name="Sykes S."/>
            <person name="Wortman J."/>
            <person name="Nusbaum C."/>
            <person name="Birren B."/>
        </authorList>
    </citation>
    <scope>NUCLEOTIDE SEQUENCE [LARGE SCALE GENOMIC DNA]</scope>
    <source>
        <strain evidence="8 9">PRA339</strain>
    </source>
</reference>
<dbReference type="InterPro" id="IPR019761">
    <property type="entry name" value="DNA-dir_RNA_pol-M_15_CS"/>
</dbReference>
<dbReference type="HOGENOM" id="CLU_093932_0_1_1"/>
<evidence type="ECO:0000313" key="8">
    <source>
        <dbReference type="EMBL" id="KCZ79866.1"/>
    </source>
</evidence>
<organism evidence="8 9">
    <name type="scientific">Anncaliia algerae PRA339</name>
    <dbReference type="NCBI Taxonomy" id="1288291"/>
    <lineage>
        <taxon>Eukaryota</taxon>
        <taxon>Fungi</taxon>
        <taxon>Fungi incertae sedis</taxon>
        <taxon>Microsporidia</taxon>
        <taxon>Tubulinosematoidea</taxon>
        <taxon>Tubulinosematidae</taxon>
        <taxon>Anncaliia</taxon>
    </lineage>
</organism>
<dbReference type="EMBL" id="KK365223">
    <property type="protein sequence ID" value="KCZ79866.1"/>
    <property type="molecule type" value="Genomic_DNA"/>
</dbReference>
<dbReference type="Proteomes" id="UP000030655">
    <property type="component" value="Unassembled WGS sequence"/>
</dbReference>
<dbReference type="GO" id="GO:0006367">
    <property type="term" value="P:transcription initiation at RNA polymerase II promoter"/>
    <property type="evidence" value="ECO:0007669"/>
    <property type="project" value="TreeGrafter"/>
</dbReference>
<keyword evidence="5" id="KW-0804">Transcription</keyword>
<dbReference type="PROSITE" id="PS01030">
    <property type="entry name" value="RNA_POL_M_15KD"/>
    <property type="match status" value="1"/>
</dbReference>
<dbReference type="GO" id="GO:0046872">
    <property type="term" value="F:metal ion binding"/>
    <property type="evidence" value="ECO:0007669"/>
    <property type="project" value="UniProtKB-KW"/>
</dbReference>
<evidence type="ECO:0000256" key="4">
    <source>
        <dbReference type="ARBA" id="ARBA00022833"/>
    </source>
</evidence>